<feature type="transmembrane region" description="Helical" evidence="12">
    <location>
        <begin position="22"/>
        <end position="41"/>
    </location>
</feature>
<evidence type="ECO:0000256" key="9">
    <source>
        <dbReference type="ARBA" id="ARBA00022748"/>
    </source>
</evidence>
<keyword evidence="10 12" id="KW-1133">Transmembrane helix</keyword>
<accession>A0A7D5ZHV2</accession>
<dbReference type="GO" id="GO:0005886">
    <property type="term" value="C:plasma membrane"/>
    <property type="evidence" value="ECO:0007669"/>
    <property type="project" value="UniProtKB-SubCell"/>
</dbReference>
<sequence>MDWGLYWNSWAEFFAMGGYGVYVWWSFIVCAIGLCLEGVLLHQARAKTIAQIRRAHMLSKMRAEQGAAQ</sequence>
<evidence type="ECO:0000256" key="4">
    <source>
        <dbReference type="ARBA" id="ARBA00016461"/>
    </source>
</evidence>
<dbReference type="Proteomes" id="UP000510822">
    <property type="component" value="Chromosome"/>
</dbReference>
<proteinExistence type="inferred from homology"/>
<keyword evidence="8 12" id="KW-0812">Transmembrane</keyword>
<dbReference type="AlphaFoldDB" id="A0A7D5ZHV2"/>
<evidence type="ECO:0000313" key="13">
    <source>
        <dbReference type="EMBL" id="QLI82147.1"/>
    </source>
</evidence>
<evidence type="ECO:0000256" key="11">
    <source>
        <dbReference type="ARBA" id="ARBA00023136"/>
    </source>
</evidence>
<evidence type="ECO:0000256" key="12">
    <source>
        <dbReference type="SAM" id="Phobius"/>
    </source>
</evidence>
<evidence type="ECO:0000256" key="7">
    <source>
        <dbReference type="ARBA" id="ARBA00022519"/>
    </source>
</evidence>
<evidence type="ECO:0000256" key="10">
    <source>
        <dbReference type="ARBA" id="ARBA00022989"/>
    </source>
</evidence>
<comment type="subcellular location">
    <subcellularLocation>
        <location evidence="2">Cell inner membrane</location>
        <topology evidence="2">Single-pass membrane protein</topology>
    </subcellularLocation>
</comment>
<comment type="similarity">
    <text evidence="3">Belongs to the CcmD/CycX/HelD family.</text>
</comment>
<evidence type="ECO:0000256" key="1">
    <source>
        <dbReference type="ARBA" id="ARBA00002442"/>
    </source>
</evidence>
<dbReference type="RefSeq" id="WP_180306230.1">
    <property type="nucleotide sequence ID" value="NZ_CP058952.1"/>
</dbReference>
<comment type="function">
    <text evidence="1">Required for the export of heme to the periplasm for the biogenesis of c-type cytochromes.</text>
</comment>
<keyword evidence="7" id="KW-0997">Cell inner membrane</keyword>
<dbReference type="EMBL" id="CP058952">
    <property type="protein sequence ID" value="QLI82147.1"/>
    <property type="molecule type" value="Genomic_DNA"/>
</dbReference>
<dbReference type="KEGG" id="cfon:HZU75_11760"/>
<evidence type="ECO:0000256" key="3">
    <source>
        <dbReference type="ARBA" id="ARBA00008741"/>
    </source>
</evidence>
<keyword evidence="5" id="KW-0813">Transport</keyword>
<organism evidence="13 14">
    <name type="scientific">Chitinibacter fontanus</name>
    <dbReference type="NCBI Taxonomy" id="1737446"/>
    <lineage>
        <taxon>Bacteria</taxon>
        <taxon>Pseudomonadati</taxon>
        <taxon>Pseudomonadota</taxon>
        <taxon>Betaproteobacteria</taxon>
        <taxon>Neisseriales</taxon>
        <taxon>Chitinibacteraceae</taxon>
        <taxon>Chitinibacter</taxon>
    </lineage>
</organism>
<gene>
    <name evidence="13" type="primary">ccmD</name>
    <name evidence="13" type="ORF">HZU75_11760</name>
</gene>
<dbReference type="NCBIfam" id="TIGR03141">
    <property type="entry name" value="cytochro_ccmD"/>
    <property type="match status" value="1"/>
</dbReference>
<protein>
    <recommendedName>
        <fullName evidence="4">Heme exporter protein D</fullName>
    </recommendedName>
</protein>
<evidence type="ECO:0000256" key="2">
    <source>
        <dbReference type="ARBA" id="ARBA00004377"/>
    </source>
</evidence>
<evidence type="ECO:0000256" key="5">
    <source>
        <dbReference type="ARBA" id="ARBA00022448"/>
    </source>
</evidence>
<dbReference type="GO" id="GO:0017004">
    <property type="term" value="P:cytochrome complex assembly"/>
    <property type="evidence" value="ECO:0007669"/>
    <property type="project" value="UniProtKB-KW"/>
</dbReference>
<evidence type="ECO:0000313" key="14">
    <source>
        <dbReference type="Proteomes" id="UP000510822"/>
    </source>
</evidence>
<reference evidence="13 14" key="1">
    <citation type="journal article" date="2016" name="Int. J. Syst. Evol. Microbiol.">
        <title>Chitinibacter fontanus sp. nov., isolated from a spring.</title>
        <authorList>
            <person name="Sheu S.Y."/>
            <person name="Li Y.S."/>
            <person name="Young C.C."/>
            <person name="Chen W.M."/>
        </authorList>
    </citation>
    <scope>NUCLEOTIDE SEQUENCE [LARGE SCALE GENOMIC DNA]</scope>
    <source>
        <strain evidence="13 14">STM-7</strain>
    </source>
</reference>
<keyword evidence="9" id="KW-0201">Cytochrome c-type biogenesis</keyword>
<keyword evidence="14" id="KW-1185">Reference proteome</keyword>
<name>A0A7D5ZHV2_9NEIS</name>
<dbReference type="InterPro" id="IPR007078">
    <property type="entry name" value="Haem_export_protD_CcmD"/>
</dbReference>
<dbReference type="GO" id="GO:0015886">
    <property type="term" value="P:heme transport"/>
    <property type="evidence" value="ECO:0007669"/>
    <property type="project" value="InterPro"/>
</dbReference>
<keyword evidence="6" id="KW-1003">Cell membrane</keyword>
<evidence type="ECO:0000256" key="8">
    <source>
        <dbReference type="ARBA" id="ARBA00022692"/>
    </source>
</evidence>
<keyword evidence="11 12" id="KW-0472">Membrane</keyword>
<evidence type="ECO:0000256" key="6">
    <source>
        <dbReference type="ARBA" id="ARBA00022475"/>
    </source>
</evidence>